<dbReference type="Proteomes" id="UP000064967">
    <property type="component" value="Chromosome"/>
</dbReference>
<sequence>MGDLRLTAFGVHAYRRRAPIELTATPRALPSVPPSRNLERMGFASGKPPETLGVPSLGIEVIAFEVGIELAEAAREIPAARFACHEEVFEVLEEPAVVRGDDNAAGPPSERLTQPTDALVVEIVGRLVEEQDLRTRGERRGQRAPSALTVAANGHSGGGKDLRNEVHTAARMHASSMKIHRAGENVEQRRLANAVASDERHAFPR</sequence>
<name>A0A0K1QB67_9BACT</name>
<protein>
    <submittedName>
        <fullName evidence="2">Uncharacterized protein</fullName>
    </submittedName>
</protein>
<dbReference type="EMBL" id="CP012333">
    <property type="protein sequence ID" value="AKV02655.1"/>
    <property type="molecule type" value="Genomic_DNA"/>
</dbReference>
<evidence type="ECO:0000313" key="3">
    <source>
        <dbReference type="Proteomes" id="UP000064967"/>
    </source>
</evidence>
<gene>
    <name evidence="2" type="ORF">AKJ09_09318</name>
</gene>
<proteinExistence type="predicted"/>
<evidence type="ECO:0000256" key="1">
    <source>
        <dbReference type="SAM" id="MobiDB-lite"/>
    </source>
</evidence>
<evidence type="ECO:0000313" key="2">
    <source>
        <dbReference type="EMBL" id="AKV02655.1"/>
    </source>
</evidence>
<reference evidence="2 3" key="1">
    <citation type="submission" date="2015-08" db="EMBL/GenBank/DDBJ databases">
        <authorList>
            <person name="Babu N.S."/>
            <person name="Beckwith C.J."/>
            <person name="Beseler K.G."/>
            <person name="Brison A."/>
            <person name="Carone J.V."/>
            <person name="Caskin T.P."/>
            <person name="Diamond M."/>
            <person name="Durham M.E."/>
            <person name="Foxe J.M."/>
            <person name="Go M."/>
            <person name="Henderson B.A."/>
            <person name="Jones I.B."/>
            <person name="McGettigan J.A."/>
            <person name="Micheletti S.J."/>
            <person name="Nasrallah M.E."/>
            <person name="Ortiz D."/>
            <person name="Piller C.R."/>
            <person name="Privatt S.R."/>
            <person name="Schneider S.L."/>
            <person name="Sharp S."/>
            <person name="Smith T.C."/>
            <person name="Stanton J.D."/>
            <person name="Ullery H.E."/>
            <person name="Wilson R.J."/>
            <person name="Serrano M.G."/>
            <person name="Buck G."/>
            <person name="Lee V."/>
            <person name="Wang Y."/>
            <person name="Carvalho R."/>
            <person name="Voegtly L."/>
            <person name="Shi R."/>
            <person name="Duckworth R."/>
            <person name="Johnson A."/>
            <person name="Loviza R."/>
            <person name="Walstead R."/>
            <person name="Shah Z."/>
            <person name="Kiflezghi M."/>
            <person name="Wade K."/>
            <person name="Ball S.L."/>
            <person name="Bradley K.W."/>
            <person name="Asai D.J."/>
            <person name="Bowman C.A."/>
            <person name="Russell D.A."/>
            <person name="Pope W.H."/>
            <person name="Jacobs-Sera D."/>
            <person name="Hendrix R.W."/>
            <person name="Hatfull G.F."/>
        </authorList>
    </citation>
    <scope>NUCLEOTIDE SEQUENCE [LARGE SCALE GENOMIC DNA]</scope>
    <source>
        <strain evidence="2 3">DSM 27648</strain>
    </source>
</reference>
<dbReference type="KEGG" id="llu:AKJ09_09318"/>
<dbReference type="AntiFam" id="ANF00142">
    <property type="entry name" value="Shadow ORF (opposite yadG)"/>
</dbReference>
<feature type="region of interest" description="Disordered" evidence="1">
    <location>
        <begin position="136"/>
        <end position="162"/>
    </location>
</feature>
<dbReference type="AlphaFoldDB" id="A0A0K1QB67"/>
<keyword evidence="3" id="KW-1185">Reference proteome</keyword>
<organism evidence="2 3">
    <name type="scientific">Labilithrix luteola</name>
    <dbReference type="NCBI Taxonomy" id="1391654"/>
    <lineage>
        <taxon>Bacteria</taxon>
        <taxon>Pseudomonadati</taxon>
        <taxon>Myxococcota</taxon>
        <taxon>Polyangia</taxon>
        <taxon>Polyangiales</taxon>
        <taxon>Labilitrichaceae</taxon>
        <taxon>Labilithrix</taxon>
    </lineage>
</organism>
<accession>A0A0K1QB67</accession>